<evidence type="ECO:0000259" key="4">
    <source>
        <dbReference type="Pfam" id="PF25881"/>
    </source>
</evidence>
<evidence type="ECO:0000313" key="6">
    <source>
        <dbReference type="EMBL" id="SDF92008.1"/>
    </source>
</evidence>
<evidence type="ECO:0000256" key="2">
    <source>
        <dbReference type="ARBA" id="ARBA00023054"/>
    </source>
</evidence>
<dbReference type="RefSeq" id="WP_090019292.1">
    <property type="nucleotide sequence ID" value="NZ_FNCE01000003.1"/>
</dbReference>
<name>A0A1G7Q0M8_9PROT</name>
<accession>A0A1G7Q0M8</accession>
<dbReference type="InterPro" id="IPR050465">
    <property type="entry name" value="UPF0194_transport"/>
</dbReference>
<evidence type="ECO:0000313" key="7">
    <source>
        <dbReference type="Proteomes" id="UP000199415"/>
    </source>
</evidence>
<dbReference type="Gene3D" id="2.40.50.100">
    <property type="match status" value="1"/>
</dbReference>
<proteinExistence type="predicted"/>
<dbReference type="Proteomes" id="UP000199415">
    <property type="component" value="Unassembled WGS sequence"/>
</dbReference>
<evidence type="ECO:0000259" key="5">
    <source>
        <dbReference type="Pfam" id="PF25990"/>
    </source>
</evidence>
<dbReference type="Gene3D" id="2.40.30.170">
    <property type="match status" value="1"/>
</dbReference>
<dbReference type="SUPFAM" id="SSF111369">
    <property type="entry name" value="HlyD-like secretion proteins"/>
    <property type="match status" value="3"/>
</dbReference>
<keyword evidence="2 3" id="KW-0175">Coiled coil</keyword>
<dbReference type="PANTHER" id="PTHR32347:SF29">
    <property type="entry name" value="UPF0194 MEMBRANE PROTEIN YBHG"/>
    <property type="match status" value="1"/>
</dbReference>
<dbReference type="Gene3D" id="1.10.287.470">
    <property type="entry name" value="Helix hairpin bin"/>
    <property type="match status" value="2"/>
</dbReference>
<evidence type="ECO:0000256" key="1">
    <source>
        <dbReference type="ARBA" id="ARBA00004196"/>
    </source>
</evidence>
<dbReference type="PANTHER" id="PTHR32347">
    <property type="entry name" value="EFFLUX SYSTEM COMPONENT YKNX-RELATED"/>
    <property type="match status" value="1"/>
</dbReference>
<feature type="coiled-coil region" evidence="3">
    <location>
        <begin position="79"/>
        <end position="174"/>
    </location>
</feature>
<comment type="subcellular location">
    <subcellularLocation>
        <location evidence="1">Cell envelope</location>
    </subcellularLocation>
</comment>
<protein>
    <submittedName>
        <fullName evidence="6">HlyD family secretion protein</fullName>
    </submittedName>
</protein>
<dbReference type="STRING" id="1082479.SAMN05216241_103168"/>
<sequence length="335" mass="37115">MRILRSAMILVVLAALAGGGYWTWRTYVRAQDDGPLTLYGNVDVRQVDLAFNAEGKIAEIPVEEGDRVEKGQVLARLDSDTYENMVAAAEARLEESRARLTELENGTRPQEIERARAAVEQAEARVRMTRITRERRERLRGPSYVSESAYDEAVRAHEEAKAELRQRRAELDLAVEGPRTEKIAAARAQVAFNEATLRLARERLDNTTLTAPEAGTVLTRVREPGATVGPTATVMTLALREPMRVRTYVSETNLGQVEPGMPVAITTDSFPDKVYEGHVGFISPTAEFTPKTVQTPELRTSLVYRVRVIVDNPDAGLRQGMPVTIELRAEGETGS</sequence>
<dbReference type="Pfam" id="PF25990">
    <property type="entry name" value="Beta-barrel_YknX"/>
    <property type="match status" value="1"/>
</dbReference>
<dbReference type="Pfam" id="PF25881">
    <property type="entry name" value="HH_YBHG"/>
    <property type="match status" value="1"/>
</dbReference>
<dbReference type="AlphaFoldDB" id="A0A1G7Q0M8"/>
<keyword evidence="7" id="KW-1185">Reference proteome</keyword>
<feature type="domain" description="YbhG-like alpha-helical hairpin" evidence="4">
    <location>
        <begin position="77"/>
        <end position="206"/>
    </location>
</feature>
<dbReference type="InterPro" id="IPR059052">
    <property type="entry name" value="HH_YbhG-like"/>
</dbReference>
<organism evidence="6 7">
    <name type="scientific">Limimonas halophila</name>
    <dbReference type="NCBI Taxonomy" id="1082479"/>
    <lineage>
        <taxon>Bacteria</taxon>
        <taxon>Pseudomonadati</taxon>
        <taxon>Pseudomonadota</taxon>
        <taxon>Alphaproteobacteria</taxon>
        <taxon>Rhodospirillales</taxon>
        <taxon>Rhodovibrionaceae</taxon>
        <taxon>Limimonas</taxon>
    </lineage>
</organism>
<dbReference type="GO" id="GO:0042597">
    <property type="term" value="C:periplasmic space"/>
    <property type="evidence" value="ECO:0007669"/>
    <property type="project" value="UniProtKB-SubCell"/>
</dbReference>
<reference evidence="6 7" key="1">
    <citation type="submission" date="2016-10" db="EMBL/GenBank/DDBJ databases">
        <authorList>
            <person name="de Groot N.N."/>
        </authorList>
    </citation>
    <scope>NUCLEOTIDE SEQUENCE [LARGE SCALE GENOMIC DNA]</scope>
    <source>
        <strain evidence="6 7">DSM 25584</strain>
    </source>
</reference>
<gene>
    <name evidence="6" type="ORF">SAMN05216241_103168</name>
</gene>
<evidence type="ECO:0000256" key="3">
    <source>
        <dbReference type="SAM" id="Coils"/>
    </source>
</evidence>
<dbReference type="OrthoDB" id="9778236at2"/>
<dbReference type="EMBL" id="FNCE01000003">
    <property type="protein sequence ID" value="SDF92008.1"/>
    <property type="molecule type" value="Genomic_DNA"/>
</dbReference>
<feature type="domain" description="YknX-like beta-barrel" evidence="5">
    <location>
        <begin position="243"/>
        <end position="326"/>
    </location>
</feature>
<dbReference type="InterPro" id="IPR058636">
    <property type="entry name" value="Beta-barrel_YknX"/>
</dbReference>